<dbReference type="RefSeq" id="WP_204414909.1">
    <property type="nucleotide sequence ID" value="NZ_JAFBED010000003.1"/>
</dbReference>
<evidence type="ECO:0000313" key="2">
    <source>
        <dbReference type="EMBL" id="MBM7619708.1"/>
    </source>
</evidence>
<evidence type="ECO:0000256" key="1">
    <source>
        <dbReference type="SAM" id="SignalP"/>
    </source>
</evidence>
<feature type="signal peptide" evidence="1">
    <location>
        <begin position="1"/>
        <end position="21"/>
    </location>
</feature>
<protein>
    <recommendedName>
        <fullName evidence="4">Lipoprotein</fullName>
    </recommendedName>
</protein>
<accession>A0ABS2NZA8</accession>
<organism evidence="2 3">
    <name type="scientific">Sutcliffiella tianshenii</name>
    <dbReference type="NCBI Taxonomy" id="1463404"/>
    <lineage>
        <taxon>Bacteria</taxon>
        <taxon>Bacillati</taxon>
        <taxon>Bacillota</taxon>
        <taxon>Bacilli</taxon>
        <taxon>Bacillales</taxon>
        <taxon>Bacillaceae</taxon>
        <taxon>Sutcliffiella</taxon>
    </lineage>
</organism>
<proteinExistence type="predicted"/>
<dbReference type="PROSITE" id="PS51257">
    <property type="entry name" value="PROKAR_LIPOPROTEIN"/>
    <property type="match status" value="1"/>
</dbReference>
<gene>
    <name evidence="2" type="ORF">JOC95_001560</name>
</gene>
<name>A0ABS2NZA8_9BACI</name>
<keyword evidence="1" id="KW-0732">Signal</keyword>
<evidence type="ECO:0008006" key="4">
    <source>
        <dbReference type="Google" id="ProtNLM"/>
    </source>
</evidence>
<reference evidence="2 3" key="1">
    <citation type="submission" date="2021-01" db="EMBL/GenBank/DDBJ databases">
        <title>Genomic Encyclopedia of Type Strains, Phase IV (KMG-IV): sequencing the most valuable type-strain genomes for metagenomic binning, comparative biology and taxonomic classification.</title>
        <authorList>
            <person name="Goeker M."/>
        </authorList>
    </citation>
    <scope>NUCLEOTIDE SEQUENCE [LARGE SCALE GENOMIC DNA]</scope>
    <source>
        <strain evidence="2 3">DSM 25879</strain>
    </source>
</reference>
<evidence type="ECO:0000313" key="3">
    <source>
        <dbReference type="Proteomes" id="UP000737402"/>
    </source>
</evidence>
<sequence length="145" mass="16631">MKRLLLVVMIFLFLAACSSQEKSMETAKDTVLIEVKNSTEYEIYSLELRYYHTDTLFGSQQTMKAEDGPRLRKGESLAFILEESNLNFEQEVFFELALIDVLNNRKRVVIGEKFPLTLKKGKRYQLKLTGDAPNNLAVTGLEEES</sequence>
<feature type="chain" id="PRO_5046306413" description="Lipoprotein" evidence="1">
    <location>
        <begin position="22"/>
        <end position="145"/>
    </location>
</feature>
<dbReference type="Proteomes" id="UP000737402">
    <property type="component" value="Unassembled WGS sequence"/>
</dbReference>
<comment type="caution">
    <text evidence="2">The sequence shown here is derived from an EMBL/GenBank/DDBJ whole genome shotgun (WGS) entry which is preliminary data.</text>
</comment>
<keyword evidence="3" id="KW-1185">Reference proteome</keyword>
<dbReference type="EMBL" id="JAFBED010000003">
    <property type="protein sequence ID" value="MBM7619708.1"/>
    <property type="molecule type" value="Genomic_DNA"/>
</dbReference>